<dbReference type="Pfam" id="PF00107">
    <property type="entry name" value="ADH_zinc_N"/>
    <property type="match status" value="1"/>
</dbReference>
<sequence>MSDLKNTGIAAQEGKFIIKEKPYPTPKYNEAIIKVNAVSLNRGEVRRDVNSKEEIFPGWDLSGEVIQAAEDGSGPKNNKRVVGFLSTGAWSQYVAVATNALAELPDDVSDEDASTLPVAGLTALLTLLKGEQLIGKRVLITGSTGGVGVFAIQLAKLSGAYVVALVRNEADVDFIKDFGADEVLVNSVENAEPFDLILDSVGGDELNELVKITKPFGKIISFGNSFGKPVSAFDISRLYSSSVTIYGFILFNELKHLPASEGLSKLVNLLHEKKLKTLIEKKDDWKNIQTTADNLIDRKYKGKAVLYVK</sequence>
<dbReference type="PANTHER" id="PTHR48106:SF18">
    <property type="entry name" value="QUINONE OXIDOREDUCTASE PIG3"/>
    <property type="match status" value="1"/>
</dbReference>
<dbReference type="EMBL" id="CAJNOE010001682">
    <property type="protein sequence ID" value="CAF1442931.1"/>
    <property type="molecule type" value="Genomic_DNA"/>
</dbReference>
<keyword evidence="2" id="KW-0560">Oxidoreductase</keyword>
<reference evidence="5" key="1">
    <citation type="submission" date="2021-02" db="EMBL/GenBank/DDBJ databases">
        <authorList>
            <person name="Nowell W R."/>
        </authorList>
    </citation>
    <scope>NUCLEOTIDE SEQUENCE</scope>
</reference>
<protein>
    <recommendedName>
        <fullName evidence="3">Enoyl reductase (ER) domain-containing protein</fullName>
    </recommendedName>
</protein>
<comment type="caution">
    <text evidence="5">The sequence shown here is derived from an EMBL/GenBank/DDBJ whole genome shotgun (WGS) entry which is preliminary data.</text>
</comment>
<gene>
    <name evidence="4" type="ORF">IZO911_LOCUS41907</name>
    <name evidence="5" type="ORF">KXQ929_LOCUS30029</name>
</gene>
<dbReference type="InterPro" id="IPR011032">
    <property type="entry name" value="GroES-like_sf"/>
</dbReference>
<dbReference type="Proteomes" id="UP000663868">
    <property type="component" value="Unassembled WGS sequence"/>
</dbReference>
<organism evidence="5 6">
    <name type="scientific">Adineta steineri</name>
    <dbReference type="NCBI Taxonomy" id="433720"/>
    <lineage>
        <taxon>Eukaryota</taxon>
        <taxon>Metazoa</taxon>
        <taxon>Spiralia</taxon>
        <taxon>Gnathifera</taxon>
        <taxon>Rotifera</taxon>
        <taxon>Eurotatoria</taxon>
        <taxon>Bdelloidea</taxon>
        <taxon>Adinetida</taxon>
        <taxon>Adinetidae</taxon>
        <taxon>Adineta</taxon>
    </lineage>
</organism>
<dbReference type="EMBL" id="CAJOBB010003203">
    <property type="protein sequence ID" value="CAF4026806.1"/>
    <property type="molecule type" value="Genomic_DNA"/>
</dbReference>
<keyword evidence="1" id="KW-0521">NADP</keyword>
<dbReference type="SUPFAM" id="SSF50129">
    <property type="entry name" value="GroES-like"/>
    <property type="match status" value="1"/>
</dbReference>
<dbReference type="GO" id="GO:0070402">
    <property type="term" value="F:NADPH binding"/>
    <property type="evidence" value="ECO:0007669"/>
    <property type="project" value="TreeGrafter"/>
</dbReference>
<evidence type="ECO:0000313" key="6">
    <source>
        <dbReference type="Proteomes" id="UP000663868"/>
    </source>
</evidence>
<evidence type="ECO:0000256" key="2">
    <source>
        <dbReference type="ARBA" id="ARBA00023002"/>
    </source>
</evidence>
<evidence type="ECO:0000259" key="3">
    <source>
        <dbReference type="SMART" id="SM00829"/>
    </source>
</evidence>
<dbReference type="InterPro" id="IPR036291">
    <property type="entry name" value="NAD(P)-bd_dom_sf"/>
</dbReference>
<evidence type="ECO:0000313" key="5">
    <source>
        <dbReference type="EMBL" id="CAF4026806.1"/>
    </source>
</evidence>
<accession>A0A819Q0G8</accession>
<evidence type="ECO:0000256" key="1">
    <source>
        <dbReference type="ARBA" id="ARBA00022857"/>
    </source>
</evidence>
<dbReference type="PANTHER" id="PTHR48106">
    <property type="entry name" value="QUINONE OXIDOREDUCTASE PIG3-RELATED"/>
    <property type="match status" value="1"/>
</dbReference>
<dbReference type="Gene3D" id="3.40.50.720">
    <property type="entry name" value="NAD(P)-binding Rossmann-like Domain"/>
    <property type="match status" value="1"/>
</dbReference>
<proteinExistence type="predicted"/>
<dbReference type="Pfam" id="PF08240">
    <property type="entry name" value="ADH_N"/>
    <property type="match status" value="1"/>
</dbReference>
<dbReference type="SMART" id="SM00829">
    <property type="entry name" value="PKS_ER"/>
    <property type="match status" value="1"/>
</dbReference>
<dbReference type="InterPro" id="IPR013149">
    <property type="entry name" value="ADH-like_C"/>
</dbReference>
<dbReference type="InterPro" id="IPR013154">
    <property type="entry name" value="ADH-like_N"/>
</dbReference>
<dbReference type="CDD" id="cd08270">
    <property type="entry name" value="MDR4"/>
    <property type="match status" value="1"/>
</dbReference>
<feature type="domain" description="Enoyl reductase (ER)" evidence="3">
    <location>
        <begin position="14"/>
        <end position="306"/>
    </location>
</feature>
<evidence type="ECO:0000313" key="4">
    <source>
        <dbReference type="EMBL" id="CAF1442931.1"/>
    </source>
</evidence>
<dbReference type="Gene3D" id="3.90.180.10">
    <property type="entry name" value="Medium-chain alcohol dehydrogenases, catalytic domain"/>
    <property type="match status" value="1"/>
</dbReference>
<dbReference type="Proteomes" id="UP000663860">
    <property type="component" value="Unassembled WGS sequence"/>
</dbReference>
<name>A0A819Q0G8_9BILA</name>
<dbReference type="AlphaFoldDB" id="A0A819Q0G8"/>
<dbReference type="InterPro" id="IPR020843">
    <property type="entry name" value="ER"/>
</dbReference>
<dbReference type="SUPFAM" id="SSF51735">
    <property type="entry name" value="NAD(P)-binding Rossmann-fold domains"/>
    <property type="match status" value="1"/>
</dbReference>
<dbReference type="GO" id="GO:0016651">
    <property type="term" value="F:oxidoreductase activity, acting on NAD(P)H"/>
    <property type="evidence" value="ECO:0007669"/>
    <property type="project" value="TreeGrafter"/>
</dbReference>